<dbReference type="InterPro" id="IPR052700">
    <property type="entry name" value="Carb_kinase_PfkB-like"/>
</dbReference>
<gene>
    <name evidence="6" type="ORF">UFOPK1493_01110</name>
</gene>
<name>A0A6J6CJP9_9ZZZZ</name>
<evidence type="ECO:0000256" key="4">
    <source>
        <dbReference type="SAM" id="MobiDB-lite"/>
    </source>
</evidence>
<dbReference type="PANTHER" id="PTHR43320:SF3">
    <property type="entry name" value="CARBOHYDRATE KINASE PFKB DOMAIN-CONTAINING PROTEIN"/>
    <property type="match status" value="1"/>
</dbReference>
<proteinExistence type="inferred from homology"/>
<protein>
    <submittedName>
        <fullName evidence="6">Unannotated protein</fullName>
    </submittedName>
</protein>
<dbReference type="SUPFAM" id="SSF53613">
    <property type="entry name" value="Ribokinase-like"/>
    <property type="match status" value="1"/>
</dbReference>
<feature type="compositionally biased region" description="Polar residues" evidence="4">
    <location>
        <begin position="15"/>
        <end position="27"/>
    </location>
</feature>
<evidence type="ECO:0000259" key="5">
    <source>
        <dbReference type="Pfam" id="PF00294"/>
    </source>
</evidence>
<feature type="domain" description="Carbohydrate kinase PfkB" evidence="5">
    <location>
        <begin position="89"/>
        <end position="346"/>
    </location>
</feature>
<dbReference type="InterPro" id="IPR029056">
    <property type="entry name" value="Ribokinase-like"/>
</dbReference>
<reference evidence="6" key="1">
    <citation type="submission" date="2020-05" db="EMBL/GenBank/DDBJ databases">
        <authorList>
            <person name="Chiriac C."/>
            <person name="Salcher M."/>
            <person name="Ghai R."/>
            <person name="Kavagutti S V."/>
        </authorList>
    </citation>
    <scope>NUCLEOTIDE SEQUENCE</scope>
</reference>
<accession>A0A6J6CJP9</accession>
<evidence type="ECO:0000256" key="3">
    <source>
        <dbReference type="ARBA" id="ARBA00022777"/>
    </source>
</evidence>
<dbReference type="Gene3D" id="3.40.1190.20">
    <property type="match status" value="1"/>
</dbReference>
<dbReference type="InterPro" id="IPR011611">
    <property type="entry name" value="PfkB_dom"/>
</dbReference>
<dbReference type="GO" id="GO:0016301">
    <property type="term" value="F:kinase activity"/>
    <property type="evidence" value="ECO:0007669"/>
    <property type="project" value="UniProtKB-KW"/>
</dbReference>
<sequence length="355" mass="37752">MVSVTWDRIGLSDVPEQQTSQHPTSSRPDGATAPLYDVVGVGNALVDVISHADDHFIERHELVKGSMTLVDTERALQLYRALGGAVEMSGGSAANTMCGIASLGGRAAYIGKVDADDLGEVFGHDLRAVGVQFRPGRPDGGTPTGRCIIVVTPDAERTMNTYLGVSSLLCVGDIDDEAIAAGAVLYMEGYLFDRDEAKAAFRHAAAVAHRHGRLVSLTLSDSFCVDRHRDDFRALVADEVDLLFGNEHELVSLYEVDTLEAAIERVQRDCQLAAVTVGARGCLVVTPDGVLHAPAQPVERVLDTTGAGDLFAAGFLYGYTRSLSLAECARIGSVAAAEVISHVGPRPLVELRTLI</sequence>
<organism evidence="6">
    <name type="scientific">freshwater metagenome</name>
    <dbReference type="NCBI Taxonomy" id="449393"/>
    <lineage>
        <taxon>unclassified sequences</taxon>
        <taxon>metagenomes</taxon>
        <taxon>ecological metagenomes</taxon>
    </lineage>
</organism>
<dbReference type="InterPro" id="IPR002173">
    <property type="entry name" value="Carboh/pur_kinase_PfkB_CS"/>
</dbReference>
<evidence type="ECO:0000313" key="6">
    <source>
        <dbReference type="EMBL" id="CAB4551720.1"/>
    </source>
</evidence>
<feature type="region of interest" description="Disordered" evidence="4">
    <location>
        <begin position="1"/>
        <end position="33"/>
    </location>
</feature>
<comment type="similarity">
    <text evidence="1">Belongs to the carbohydrate kinase PfkB family.</text>
</comment>
<dbReference type="CDD" id="cd01168">
    <property type="entry name" value="adenosine_kinase"/>
    <property type="match status" value="1"/>
</dbReference>
<dbReference type="PANTHER" id="PTHR43320">
    <property type="entry name" value="SUGAR KINASE"/>
    <property type="match status" value="1"/>
</dbReference>
<dbReference type="Gene3D" id="3.30.1110.10">
    <property type="match status" value="1"/>
</dbReference>
<evidence type="ECO:0000256" key="2">
    <source>
        <dbReference type="ARBA" id="ARBA00022679"/>
    </source>
</evidence>
<keyword evidence="2" id="KW-0808">Transferase</keyword>
<keyword evidence="3" id="KW-0418">Kinase</keyword>
<dbReference type="AlphaFoldDB" id="A0A6J6CJP9"/>
<dbReference type="Pfam" id="PF00294">
    <property type="entry name" value="PfkB"/>
    <property type="match status" value="1"/>
</dbReference>
<dbReference type="EMBL" id="CAEZSR010000030">
    <property type="protein sequence ID" value="CAB4551720.1"/>
    <property type="molecule type" value="Genomic_DNA"/>
</dbReference>
<dbReference type="PROSITE" id="PS00584">
    <property type="entry name" value="PFKB_KINASES_2"/>
    <property type="match status" value="1"/>
</dbReference>
<evidence type="ECO:0000256" key="1">
    <source>
        <dbReference type="ARBA" id="ARBA00010688"/>
    </source>
</evidence>